<dbReference type="EMBL" id="CP041372">
    <property type="protein sequence ID" value="QKS70465.1"/>
    <property type="molecule type" value="Genomic_DNA"/>
</dbReference>
<feature type="transmembrane region" description="Helical" evidence="1">
    <location>
        <begin position="33"/>
        <end position="52"/>
    </location>
</feature>
<keyword evidence="3" id="KW-1185">Reference proteome</keyword>
<reference evidence="3" key="1">
    <citation type="submission" date="2019-07" db="EMBL/GenBank/DDBJ databases">
        <title>Bacillus alkalisoli sp. nov. isolated from saline soil.</title>
        <authorList>
            <person name="Sun J.-Q."/>
            <person name="Xu L."/>
        </authorList>
    </citation>
    <scope>NUCLEOTIDE SEQUENCE [LARGE SCALE GENOMIC DNA]</scope>
    <source>
        <strain evidence="3">M4U3P1</strain>
    </source>
</reference>
<keyword evidence="1" id="KW-1133">Transmembrane helix</keyword>
<dbReference type="Pfam" id="PF17428">
    <property type="entry name" value="DUF5412"/>
    <property type="match status" value="1"/>
</dbReference>
<dbReference type="KEGG" id="psua:FLK61_27310"/>
<evidence type="ECO:0000256" key="1">
    <source>
        <dbReference type="SAM" id="Phobius"/>
    </source>
</evidence>
<keyword evidence="1" id="KW-0472">Membrane</keyword>
<keyword evidence="1" id="KW-0812">Transmembrane</keyword>
<gene>
    <name evidence="2" type="ORF">FLK61_27310</name>
</gene>
<name>A0A859FE08_9BACI</name>
<accession>A0A859FE08</accession>
<protein>
    <submittedName>
        <fullName evidence="2">Uncharacterized protein</fullName>
    </submittedName>
</protein>
<dbReference type="Proteomes" id="UP000318138">
    <property type="component" value="Chromosome"/>
</dbReference>
<sequence length="184" mass="20685">MSMFIALLSGISAIMLFGAFGVRFAVTRRFPRRILIATLSSLLIMICSYWYFEYMFTFDSISRGNMEEVTWPIVSPDETYVAIAYTESLGGAAGAVSVVVEVTNSSAEETSVIYYALANSRVSLDWVGDHVLQVTNEDYYDKGVNRSVTLDVRGDIYDERGRACKSYVMKGSFDMCYQHKRDAN</sequence>
<feature type="transmembrane region" description="Helical" evidence="1">
    <location>
        <begin position="6"/>
        <end position="26"/>
    </location>
</feature>
<evidence type="ECO:0000313" key="2">
    <source>
        <dbReference type="EMBL" id="QKS70465.1"/>
    </source>
</evidence>
<evidence type="ECO:0000313" key="3">
    <source>
        <dbReference type="Proteomes" id="UP000318138"/>
    </source>
</evidence>
<dbReference type="InterPro" id="IPR035406">
    <property type="entry name" value="DUF5412"/>
</dbReference>
<organism evidence="2 3">
    <name type="scientific">Paenalkalicoccus suaedae</name>
    <dbReference type="NCBI Taxonomy" id="2592382"/>
    <lineage>
        <taxon>Bacteria</taxon>
        <taxon>Bacillati</taxon>
        <taxon>Bacillota</taxon>
        <taxon>Bacilli</taxon>
        <taxon>Bacillales</taxon>
        <taxon>Bacillaceae</taxon>
        <taxon>Paenalkalicoccus</taxon>
    </lineage>
</organism>
<proteinExistence type="predicted"/>
<dbReference type="AlphaFoldDB" id="A0A859FE08"/>